<accession>A0A9P7VD57</accession>
<name>A0A9P7VD57_9ASCO</name>
<dbReference type="AlphaFoldDB" id="A0A9P7VD57"/>
<dbReference type="Proteomes" id="UP000790833">
    <property type="component" value="Unassembled WGS sequence"/>
</dbReference>
<feature type="domain" description="PPM-type phosphatase" evidence="1">
    <location>
        <begin position="54"/>
        <end position="405"/>
    </location>
</feature>
<dbReference type="GeneID" id="66115444"/>
<dbReference type="InterPro" id="IPR001932">
    <property type="entry name" value="PPM-type_phosphatase-like_dom"/>
</dbReference>
<keyword evidence="3" id="KW-1185">Reference proteome</keyword>
<protein>
    <recommendedName>
        <fullName evidence="1">PPM-type phosphatase domain-containing protein</fullName>
    </recommendedName>
</protein>
<organism evidence="2 3">
    <name type="scientific">Scheffersomyces spartinae</name>
    <dbReference type="NCBI Taxonomy" id="45513"/>
    <lineage>
        <taxon>Eukaryota</taxon>
        <taxon>Fungi</taxon>
        <taxon>Dikarya</taxon>
        <taxon>Ascomycota</taxon>
        <taxon>Saccharomycotina</taxon>
        <taxon>Pichiomycetes</taxon>
        <taxon>Debaryomycetaceae</taxon>
        <taxon>Scheffersomyces</taxon>
    </lineage>
</organism>
<dbReference type="PROSITE" id="PS51746">
    <property type="entry name" value="PPM_2"/>
    <property type="match status" value="1"/>
</dbReference>
<evidence type="ECO:0000313" key="2">
    <source>
        <dbReference type="EMBL" id="KAG7195689.1"/>
    </source>
</evidence>
<dbReference type="InterPro" id="IPR015655">
    <property type="entry name" value="PP2C"/>
</dbReference>
<proteinExistence type="predicted"/>
<dbReference type="SUPFAM" id="SSF81606">
    <property type="entry name" value="PP2C-like"/>
    <property type="match status" value="1"/>
</dbReference>
<dbReference type="PANTHER" id="PTHR13832">
    <property type="entry name" value="PROTEIN PHOSPHATASE 2C"/>
    <property type="match status" value="1"/>
</dbReference>
<evidence type="ECO:0000313" key="3">
    <source>
        <dbReference type="Proteomes" id="UP000790833"/>
    </source>
</evidence>
<sequence length="434" mass="49182">MLRKQFPLGQNTVRHVSSTITFTLVNRAPTIPILMVVPNALTKLKVPLLKSPLHLGHATSRVNRMYNEDRYSAQVLSLPNDRTVFNFGIYDGHGGDNCSEYISTHLPSKVERVDELCQVTAQQDKLFAAYRDNVGGYWKRWYKQKKNHVKTMKERCLDINLRQFPELENDLPLRLPMSYLETDYDFLLHTDNNDGGSTCTSVYLETIFSEPGDFKPVFEDYYFNRNTINVLTVAHVGDTKCILVDSEGLAHPLTQPHHPSNPNENERLRRFALALFMMDSFGEERLISLANTRAFGDVNFKEIGVSAEPEVTQLVIGDKLTIHKKLTKREIDNYTIGGGDESFLILCTDGVTDVLTDQEIADIAMANFNNRGHKVATPQFCAGEVIKFVEYVGGDDNATCLIVRLNGWGKWPTIDRTGSLRQDRLDNFQPKGRS</sequence>
<reference evidence="2" key="1">
    <citation type="submission" date="2021-03" db="EMBL/GenBank/DDBJ databases">
        <authorList>
            <person name="Palmer J.M."/>
        </authorList>
    </citation>
    <scope>NUCLEOTIDE SEQUENCE</scope>
    <source>
        <strain evidence="2">ARV_011</strain>
    </source>
</reference>
<dbReference type="SMART" id="SM00332">
    <property type="entry name" value="PP2Cc"/>
    <property type="match status" value="1"/>
</dbReference>
<dbReference type="RefSeq" id="XP_043051234.1">
    <property type="nucleotide sequence ID" value="XM_043192846.1"/>
</dbReference>
<dbReference type="CDD" id="cd00143">
    <property type="entry name" value="PP2Cc"/>
    <property type="match status" value="1"/>
</dbReference>
<dbReference type="EMBL" id="JAHMUF010000002">
    <property type="protein sequence ID" value="KAG7195689.1"/>
    <property type="molecule type" value="Genomic_DNA"/>
</dbReference>
<dbReference type="InterPro" id="IPR036457">
    <property type="entry name" value="PPM-type-like_dom_sf"/>
</dbReference>
<dbReference type="Pfam" id="PF00481">
    <property type="entry name" value="PP2C"/>
    <property type="match status" value="2"/>
</dbReference>
<comment type="caution">
    <text evidence="2">The sequence shown here is derived from an EMBL/GenBank/DDBJ whole genome shotgun (WGS) entry which is preliminary data.</text>
</comment>
<evidence type="ECO:0000259" key="1">
    <source>
        <dbReference type="PROSITE" id="PS51746"/>
    </source>
</evidence>
<dbReference type="OrthoDB" id="416093at2759"/>
<dbReference type="GO" id="GO:0004722">
    <property type="term" value="F:protein serine/threonine phosphatase activity"/>
    <property type="evidence" value="ECO:0007669"/>
    <property type="project" value="InterPro"/>
</dbReference>
<gene>
    <name evidence="2" type="ORF">KQ657_002070</name>
</gene>
<dbReference type="PANTHER" id="PTHR13832:SF589">
    <property type="entry name" value="[PYRUVATE DEHYDROGENASE [ACETYL-TRANSFERRING]]-PHOSPHATASE 2, MITOCHONDRIAL"/>
    <property type="match status" value="1"/>
</dbReference>
<dbReference type="Gene3D" id="3.60.40.10">
    <property type="entry name" value="PPM-type phosphatase domain"/>
    <property type="match status" value="1"/>
</dbReference>